<reference evidence="1 2" key="1">
    <citation type="journal article" date="2010" name="Nat. Commun.">
        <title>The complete sequence of the smallest known nuclear genome from the microsporidian Encephalitozoon intestinalis.</title>
        <authorList>
            <person name="Corradi N."/>
            <person name="Pombert J.-F."/>
            <person name="Farinelli L."/>
            <person name="Didier E.S."/>
            <person name="Keeling P.J."/>
        </authorList>
    </citation>
    <scope>NUCLEOTIDE SEQUENCE [LARGE SCALE GENOMIC DNA]</scope>
    <source>
        <strain evidence="1 2">ATCC 50506</strain>
    </source>
</reference>
<keyword evidence="2" id="KW-1185">Reference proteome</keyword>
<dbReference type="Proteomes" id="UP000002313">
    <property type="component" value="Chromosome VII"/>
</dbReference>
<protein>
    <submittedName>
        <fullName evidence="1">Ser/Thr protein phosphatase</fullName>
    </submittedName>
</protein>
<dbReference type="VEuPathDB" id="MicrosporidiaDB:Eint_071490"/>
<dbReference type="RefSeq" id="XP_003073269.1">
    <property type="nucleotide sequence ID" value="XM_003073223.1"/>
</dbReference>
<dbReference type="HOGENOM" id="CLU_1255983_0_0_1"/>
<reference evidence="1 2" key="2">
    <citation type="journal article" date="2012" name="Proc. Natl. Acad. Sci. U.S.A.">
        <title>Gain and loss of multiple functionally related, horizontally transferred genes in the reduced genomes of two microsporidian parasites.</title>
        <authorList>
            <person name="Pombert J.-F."/>
            <person name="Selman M."/>
            <person name="Burki F."/>
            <person name="Bardell F.T."/>
            <person name="Farinelli L."/>
            <person name="Solter L.F."/>
            <person name="Whitman D.W."/>
            <person name="Weiss L.M."/>
            <person name="Corradi N."/>
            <person name="Keeling P.J."/>
        </authorList>
    </citation>
    <scope>NUCLEOTIDE SEQUENCE [LARGE SCALE GENOMIC DNA]</scope>
    <source>
        <strain evidence="1 2">ATCC 50506</strain>
    </source>
</reference>
<dbReference type="GeneID" id="9698091"/>
<sequence length="180" mass="20822">MAIKSKKGYSCDIPMKSINSPRKNTLHARLNPRFSFRIASRVIHRIVDPKKLKKTEYMTILDFLRLLREKTSNAKNPKWKRILLMFVISKSSVKIFLSKEIPTEAASIQVIGIIDMLIVNATKKHRMQNNSLLRKIFPRKLPIAPRTPPYSELIPRSLSCTLESEAIMHNPTIIDKQKFL</sequence>
<dbReference type="KEGG" id="ein:Eint_071490"/>
<dbReference type="AlphaFoldDB" id="E0S874"/>
<evidence type="ECO:0000313" key="2">
    <source>
        <dbReference type="Proteomes" id="UP000002313"/>
    </source>
</evidence>
<name>E0S874_ENCIT</name>
<dbReference type="EMBL" id="CP001948">
    <property type="protein sequence ID" value="ADM11909.1"/>
    <property type="molecule type" value="Genomic_DNA"/>
</dbReference>
<accession>E0S874</accession>
<proteinExistence type="predicted"/>
<gene>
    <name evidence="1" type="ORF">Eint_071490</name>
</gene>
<evidence type="ECO:0000313" key="1">
    <source>
        <dbReference type="EMBL" id="ADM11909.1"/>
    </source>
</evidence>
<organism evidence="1 2">
    <name type="scientific">Encephalitozoon intestinalis (strain ATCC 50506)</name>
    <name type="common">Microsporidian parasite</name>
    <name type="synonym">Septata intestinalis</name>
    <dbReference type="NCBI Taxonomy" id="876142"/>
    <lineage>
        <taxon>Eukaryota</taxon>
        <taxon>Fungi</taxon>
        <taxon>Fungi incertae sedis</taxon>
        <taxon>Microsporidia</taxon>
        <taxon>Unikaryonidae</taxon>
        <taxon>Encephalitozoon</taxon>
    </lineage>
</organism>